<evidence type="ECO:0000259" key="1">
    <source>
        <dbReference type="Pfam" id="PF01738"/>
    </source>
</evidence>
<name>A0ABQ5KZE4_9EUKA</name>
<organism evidence="2 3">
    <name type="scientific">Aduncisulcus paluster</name>
    <dbReference type="NCBI Taxonomy" id="2918883"/>
    <lineage>
        <taxon>Eukaryota</taxon>
        <taxon>Metamonada</taxon>
        <taxon>Carpediemonas-like organisms</taxon>
        <taxon>Aduncisulcus</taxon>
    </lineage>
</organism>
<evidence type="ECO:0000313" key="2">
    <source>
        <dbReference type="EMBL" id="GKT37446.1"/>
    </source>
</evidence>
<evidence type="ECO:0000313" key="3">
    <source>
        <dbReference type="Proteomes" id="UP001057375"/>
    </source>
</evidence>
<keyword evidence="2" id="KW-0378">Hydrolase</keyword>
<dbReference type="InterPro" id="IPR029058">
    <property type="entry name" value="AB_hydrolase_fold"/>
</dbReference>
<gene>
    <name evidence="2" type="ORF">ADUPG1_003384</name>
</gene>
<dbReference type="InterPro" id="IPR002925">
    <property type="entry name" value="Dienelactn_hydro"/>
</dbReference>
<dbReference type="Gene3D" id="3.40.50.1820">
    <property type="entry name" value="alpha/beta hydrolase"/>
    <property type="match status" value="1"/>
</dbReference>
<accession>A0ABQ5KZE4</accession>
<dbReference type="Proteomes" id="UP001057375">
    <property type="component" value="Unassembled WGS sequence"/>
</dbReference>
<sequence>MPQSCRINHVHLDTELDSIMLMPDGKGLFPAVLLFHEYTGLNEVTVNHAKHLAAAGYAVLAADFYGVSNRPANIDEARSTHRIYRNDRLLMRERAKACLAVLQEHEEVDP</sequence>
<keyword evidence="3" id="KW-1185">Reference proteome</keyword>
<dbReference type="EMBL" id="BQXS01004622">
    <property type="protein sequence ID" value="GKT37446.1"/>
    <property type="molecule type" value="Genomic_DNA"/>
</dbReference>
<dbReference type="InterPro" id="IPR050261">
    <property type="entry name" value="FrsA_esterase"/>
</dbReference>
<dbReference type="SUPFAM" id="SSF53474">
    <property type="entry name" value="alpha/beta-Hydrolases"/>
    <property type="match status" value="1"/>
</dbReference>
<comment type="caution">
    <text evidence="2">The sequence shown here is derived from an EMBL/GenBank/DDBJ whole genome shotgun (WGS) entry which is preliminary data.</text>
</comment>
<dbReference type="PANTHER" id="PTHR22946:SF0">
    <property type="entry name" value="DIENELACTONE HYDROLASE DOMAIN-CONTAINING PROTEIN"/>
    <property type="match status" value="1"/>
</dbReference>
<dbReference type="Pfam" id="PF01738">
    <property type="entry name" value="DLH"/>
    <property type="match status" value="1"/>
</dbReference>
<feature type="domain" description="Dienelactone hydrolase" evidence="1">
    <location>
        <begin position="19"/>
        <end position="109"/>
    </location>
</feature>
<feature type="non-terminal residue" evidence="2">
    <location>
        <position position="110"/>
    </location>
</feature>
<dbReference type="GO" id="GO:0016787">
    <property type="term" value="F:hydrolase activity"/>
    <property type="evidence" value="ECO:0007669"/>
    <property type="project" value="UniProtKB-KW"/>
</dbReference>
<dbReference type="PANTHER" id="PTHR22946">
    <property type="entry name" value="DIENELACTONE HYDROLASE DOMAIN-CONTAINING PROTEIN-RELATED"/>
    <property type="match status" value="1"/>
</dbReference>
<reference evidence="2" key="1">
    <citation type="submission" date="2022-03" db="EMBL/GenBank/DDBJ databases">
        <title>Draft genome sequence of Aduncisulcus paluster, a free-living microaerophilic Fornicata.</title>
        <authorList>
            <person name="Yuyama I."/>
            <person name="Kume K."/>
            <person name="Tamura T."/>
            <person name="Inagaki Y."/>
            <person name="Hashimoto T."/>
        </authorList>
    </citation>
    <scope>NUCLEOTIDE SEQUENCE</scope>
    <source>
        <strain evidence="2">NY0171</strain>
    </source>
</reference>
<proteinExistence type="predicted"/>
<protein>
    <submittedName>
        <fullName evidence="2">Dienelactone hydrolase family protein</fullName>
    </submittedName>
</protein>